<evidence type="ECO:0000313" key="3">
    <source>
        <dbReference type="EMBL" id="ACB96833.1"/>
    </source>
</evidence>
<dbReference type="InterPro" id="IPR004163">
    <property type="entry name" value="CoA_transf_BS"/>
</dbReference>
<dbReference type="Pfam" id="PF01144">
    <property type="entry name" value="CoA_trans"/>
    <property type="match status" value="1"/>
</dbReference>
<gene>
    <name evidence="3" type="ordered locus">Bind_3273</name>
</gene>
<dbReference type="PANTHER" id="PTHR13707:SF60">
    <property type="entry name" value="ACETATE COA-TRANSFERASE SUBUNIT ALPHA"/>
    <property type="match status" value="1"/>
</dbReference>
<dbReference type="PROSITE" id="PS01273">
    <property type="entry name" value="COA_TRANSF_1"/>
    <property type="match status" value="1"/>
</dbReference>
<dbReference type="HOGENOM" id="CLU_019942_2_1_5"/>
<evidence type="ECO:0000256" key="2">
    <source>
        <dbReference type="ARBA" id="ARBA00022679"/>
    </source>
</evidence>
<dbReference type="GO" id="GO:0008775">
    <property type="term" value="F:acetate CoA-transferase activity"/>
    <property type="evidence" value="ECO:0007669"/>
    <property type="project" value="UniProtKB-EC"/>
</dbReference>
<dbReference type="InterPro" id="IPR012792">
    <property type="entry name" value="3-oxoacid_CoA-transf_A"/>
</dbReference>
<dbReference type="NCBIfam" id="TIGR02429">
    <property type="entry name" value="pcaI_scoA_fam"/>
    <property type="match status" value="1"/>
</dbReference>
<dbReference type="RefSeq" id="WP_012386181.1">
    <property type="nucleotide sequence ID" value="NC_010581.1"/>
</dbReference>
<dbReference type="eggNOG" id="COG1788">
    <property type="taxonomic scope" value="Bacteria"/>
</dbReference>
<dbReference type="PROSITE" id="PS51257">
    <property type="entry name" value="PROKAR_LIPOPROTEIN"/>
    <property type="match status" value="1"/>
</dbReference>
<dbReference type="OrthoDB" id="9777193at2"/>
<keyword evidence="4" id="KW-1185">Reference proteome</keyword>
<dbReference type="Gene3D" id="3.40.1080.10">
    <property type="entry name" value="Glutaconate Coenzyme A-transferase"/>
    <property type="match status" value="1"/>
</dbReference>
<comment type="similarity">
    <text evidence="1">Belongs to the 3-oxoacid CoA-transferase subunit A family.</text>
</comment>
<dbReference type="InterPro" id="IPR004165">
    <property type="entry name" value="CoA_trans_fam_I"/>
</dbReference>
<organism evidence="3 4">
    <name type="scientific">Beijerinckia indica subsp. indica (strain ATCC 9039 / DSM 1715 / NCIMB 8712)</name>
    <dbReference type="NCBI Taxonomy" id="395963"/>
    <lineage>
        <taxon>Bacteria</taxon>
        <taxon>Pseudomonadati</taxon>
        <taxon>Pseudomonadota</taxon>
        <taxon>Alphaproteobacteria</taxon>
        <taxon>Hyphomicrobiales</taxon>
        <taxon>Beijerinckiaceae</taxon>
        <taxon>Beijerinckia</taxon>
    </lineage>
</organism>
<evidence type="ECO:0000256" key="1">
    <source>
        <dbReference type="ARBA" id="ARBA00005612"/>
    </source>
</evidence>
<keyword evidence="2 3" id="KW-0808">Transferase</keyword>
<name>B2ID68_BEII9</name>
<protein>
    <submittedName>
        <fullName evidence="3">3-oxoacid CoA-transferase, A subunit</fullName>
        <ecNumber evidence="3">2.8.3.8</ecNumber>
    </submittedName>
</protein>
<proteinExistence type="inferred from homology"/>
<evidence type="ECO:0000313" key="4">
    <source>
        <dbReference type="Proteomes" id="UP000001695"/>
    </source>
</evidence>
<sequence>MKHPVTPAEAVAQIPDGASLMIGGFMGCGVPYTLIEAIIAAGKKNLTIISNDNDRVNQGIGRLIHEGCVSHVITSHIGLNPETQKGMIDGTIQVDLVPQGTLAEQIRSAGHGLGGVLTKTALGTIAAKAGETVHLNGEDWLYMPPLKADFAVIHADQADHIGNLSYRLTAQNFSPLMALAADHVICEVREFVPVGIIPPDLVKTPGIVVDTLVPAITNKPIKPAQ</sequence>
<dbReference type="SUPFAM" id="SSF100950">
    <property type="entry name" value="NagB/RpiA/CoA transferase-like"/>
    <property type="match status" value="1"/>
</dbReference>
<dbReference type="STRING" id="395963.Bind_3273"/>
<dbReference type="KEGG" id="bid:Bind_3273"/>
<dbReference type="EMBL" id="CP001016">
    <property type="protein sequence ID" value="ACB96833.1"/>
    <property type="molecule type" value="Genomic_DNA"/>
</dbReference>
<dbReference type="InterPro" id="IPR037171">
    <property type="entry name" value="NagB/RpiA_transferase-like"/>
</dbReference>
<dbReference type="AlphaFoldDB" id="B2ID68"/>
<reference evidence="4" key="1">
    <citation type="submission" date="2008-03" db="EMBL/GenBank/DDBJ databases">
        <title>Complete sequence of chromosome of Beijerinckia indica subsp. indica ATCC 9039.</title>
        <authorList>
            <consortium name="US DOE Joint Genome Institute"/>
            <person name="Copeland A."/>
            <person name="Lucas S."/>
            <person name="Lapidus A."/>
            <person name="Glavina del Rio T."/>
            <person name="Dalin E."/>
            <person name="Tice H."/>
            <person name="Bruce D."/>
            <person name="Goodwin L."/>
            <person name="Pitluck S."/>
            <person name="LaButti K."/>
            <person name="Schmutz J."/>
            <person name="Larimer F."/>
            <person name="Land M."/>
            <person name="Hauser L."/>
            <person name="Kyrpides N."/>
            <person name="Mikhailova N."/>
            <person name="Dunfield P.F."/>
            <person name="Dedysh S.N."/>
            <person name="Liesack W."/>
            <person name="Saw J.H."/>
            <person name="Alam M."/>
            <person name="Chen Y."/>
            <person name="Murrell J.C."/>
            <person name="Richardson P."/>
        </authorList>
    </citation>
    <scope>NUCLEOTIDE SEQUENCE [LARGE SCALE GENOMIC DNA]</scope>
    <source>
        <strain evidence="4">ATCC 9039 / DSM 1715 / NCIMB 8712</strain>
    </source>
</reference>
<dbReference type="Proteomes" id="UP000001695">
    <property type="component" value="Chromosome"/>
</dbReference>
<dbReference type="EC" id="2.8.3.8" evidence="3"/>
<dbReference type="PANTHER" id="PTHR13707">
    <property type="entry name" value="KETOACID-COENZYME A TRANSFERASE"/>
    <property type="match status" value="1"/>
</dbReference>
<reference evidence="3 4" key="2">
    <citation type="journal article" date="2010" name="J. Bacteriol.">
        <title>Complete genome sequence of Beijerinckia indica subsp. indica.</title>
        <authorList>
            <person name="Tamas I."/>
            <person name="Dedysh S.N."/>
            <person name="Liesack W."/>
            <person name="Stott M.B."/>
            <person name="Alam M."/>
            <person name="Murrell J.C."/>
            <person name="Dunfield P.F."/>
        </authorList>
    </citation>
    <scope>NUCLEOTIDE SEQUENCE [LARGE SCALE GENOMIC DNA]</scope>
    <source>
        <strain evidence="4">ATCC 9039 / DSM 1715 / NCIMB 8712</strain>
    </source>
</reference>
<dbReference type="SMART" id="SM00882">
    <property type="entry name" value="CoA_trans"/>
    <property type="match status" value="1"/>
</dbReference>
<accession>B2ID68</accession>